<dbReference type="HOGENOM" id="CLU_042300_0_0_1"/>
<evidence type="ECO:0000313" key="3">
    <source>
        <dbReference type="Proteomes" id="UP000053328"/>
    </source>
</evidence>
<sequence>MAERSHSRLDQMSHLETSSVLSSRPVSRSTRRDMRPVTPIQIPEKSKEATTRSWEITPSSVSPSPSPSSRRTTVNFSRSFSTHNMPSSPLTQRSQHTLSRISERSPHQSMVSTNSADLFGRSSYHAAINPVDSTPLQGFPQTAADTPRRPSYVPSAASKPNFSTSQTTSTYRSSPLSTPPLAQDADSFRASASYSQSYQPAYSIAPRPRTADATISRKNAIENLRQSRVPVPEIPAPKPVVYPTTTTSGYPQVSLYQHSSKSQPDLTKRASMTGGSKRSSSGIVYDPQVPNYLSTRDDLQDLSSTLRYEGERMPVRNDHPVVGEGENVVGIVTVPGKPDTRVLKKKSLKRLPRTPSEAV</sequence>
<feature type="compositionally biased region" description="Low complexity" evidence="1">
    <location>
        <begin position="58"/>
        <end position="69"/>
    </location>
</feature>
<feature type="compositionally biased region" description="Polar residues" evidence="1">
    <location>
        <begin position="273"/>
        <end position="282"/>
    </location>
</feature>
<feature type="region of interest" description="Disordered" evidence="1">
    <location>
        <begin position="1"/>
        <end position="112"/>
    </location>
</feature>
<dbReference type="EMBL" id="KN847498">
    <property type="protein sequence ID" value="KIW12531.1"/>
    <property type="molecule type" value="Genomic_DNA"/>
</dbReference>
<dbReference type="VEuPathDB" id="FungiDB:PV08_09808"/>
<keyword evidence="3" id="KW-1185">Reference proteome</keyword>
<dbReference type="AlphaFoldDB" id="A0A0D1YCC4"/>
<feature type="compositionally biased region" description="Polar residues" evidence="1">
    <location>
        <begin position="131"/>
        <end position="144"/>
    </location>
</feature>
<dbReference type="Proteomes" id="UP000053328">
    <property type="component" value="Unassembled WGS sequence"/>
</dbReference>
<dbReference type="GeneID" id="27336891"/>
<evidence type="ECO:0000313" key="2">
    <source>
        <dbReference type="EMBL" id="KIW12531.1"/>
    </source>
</evidence>
<organism evidence="2 3">
    <name type="scientific">Exophiala spinifera</name>
    <dbReference type="NCBI Taxonomy" id="91928"/>
    <lineage>
        <taxon>Eukaryota</taxon>
        <taxon>Fungi</taxon>
        <taxon>Dikarya</taxon>
        <taxon>Ascomycota</taxon>
        <taxon>Pezizomycotina</taxon>
        <taxon>Eurotiomycetes</taxon>
        <taxon>Chaetothyriomycetidae</taxon>
        <taxon>Chaetothyriales</taxon>
        <taxon>Herpotrichiellaceae</taxon>
        <taxon>Exophiala</taxon>
    </lineage>
</organism>
<feature type="compositionally biased region" description="Low complexity" evidence="1">
    <location>
        <begin position="163"/>
        <end position="174"/>
    </location>
</feature>
<name>A0A0D1YCC4_9EURO</name>
<feature type="compositionally biased region" description="Basic and acidic residues" evidence="1">
    <location>
        <begin position="1"/>
        <end position="13"/>
    </location>
</feature>
<accession>A0A0D1YCC4</accession>
<reference evidence="2 3" key="1">
    <citation type="submission" date="2015-01" db="EMBL/GenBank/DDBJ databases">
        <title>The Genome Sequence of Exophiala spinifera CBS89968.</title>
        <authorList>
            <consortium name="The Broad Institute Genomics Platform"/>
            <person name="Cuomo C."/>
            <person name="de Hoog S."/>
            <person name="Gorbushina A."/>
            <person name="Stielow B."/>
            <person name="Teixiera M."/>
            <person name="Abouelleil A."/>
            <person name="Chapman S.B."/>
            <person name="Priest M."/>
            <person name="Young S.K."/>
            <person name="Wortman J."/>
            <person name="Nusbaum C."/>
            <person name="Birren B."/>
        </authorList>
    </citation>
    <scope>NUCLEOTIDE SEQUENCE [LARGE SCALE GENOMIC DNA]</scope>
    <source>
        <strain evidence="2 3">CBS 89968</strain>
    </source>
</reference>
<dbReference type="OrthoDB" id="4148626at2759"/>
<gene>
    <name evidence="2" type="ORF">PV08_09808</name>
</gene>
<feature type="region of interest" description="Disordered" evidence="1">
    <location>
        <begin position="257"/>
        <end position="287"/>
    </location>
</feature>
<protein>
    <submittedName>
        <fullName evidence="2">Uncharacterized protein</fullName>
    </submittedName>
</protein>
<feature type="compositionally biased region" description="Low complexity" evidence="1">
    <location>
        <begin position="17"/>
        <end position="28"/>
    </location>
</feature>
<evidence type="ECO:0000256" key="1">
    <source>
        <dbReference type="SAM" id="MobiDB-lite"/>
    </source>
</evidence>
<dbReference type="RefSeq" id="XP_016232747.1">
    <property type="nucleotide sequence ID" value="XM_016384124.1"/>
</dbReference>
<feature type="compositionally biased region" description="Polar residues" evidence="1">
    <location>
        <begin position="70"/>
        <end position="100"/>
    </location>
</feature>
<proteinExistence type="predicted"/>
<feature type="region of interest" description="Disordered" evidence="1">
    <location>
        <begin position="129"/>
        <end position="189"/>
    </location>
</feature>